<dbReference type="InterPro" id="IPR015425">
    <property type="entry name" value="FH2_Formin"/>
</dbReference>
<evidence type="ECO:0000313" key="3">
    <source>
        <dbReference type="Proteomes" id="UP000314980"/>
    </source>
</evidence>
<keyword evidence="3" id="KW-1185">Reference proteome</keyword>
<dbReference type="Pfam" id="PF02181">
    <property type="entry name" value="FH2"/>
    <property type="match status" value="1"/>
</dbReference>
<sequence>WECLSKKKRVRSFFWKTIPEEQVKGRANLWTQGRVQQQYQIDVQTIEELFGQNDCQSNPKAPPTRGERIRSSFRETKEEVSVNFSCKLKSTFLFRSNQMIVDDIRHGNSEPYGVEPLRELLKLLPETEEVTNSSTHQHTFNKQERSNGHECILRAWTPGRGHLHLFPHLQVKKLKSYRGDVSKLSLADSFIYLLIQLPRLDAIS</sequence>
<dbReference type="Gene3D" id="1.20.58.2220">
    <property type="entry name" value="Formin, FH2 domain"/>
    <property type="match status" value="1"/>
</dbReference>
<dbReference type="STRING" id="8187.ENSLCAP00010001811"/>
<proteinExistence type="predicted"/>
<reference evidence="2" key="3">
    <citation type="submission" date="2025-09" db="UniProtKB">
        <authorList>
            <consortium name="Ensembl"/>
        </authorList>
    </citation>
    <scope>IDENTIFICATION</scope>
</reference>
<protein>
    <recommendedName>
        <fullName evidence="1">FH2 domain-containing protein</fullName>
    </recommendedName>
</protein>
<feature type="domain" description="FH2" evidence="1">
    <location>
        <begin position="5"/>
        <end position="138"/>
    </location>
</feature>
<dbReference type="PANTHER" id="PTHR46345">
    <property type="entry name" value="INVERTED FORMIN-2"/>
    <property type="match status" value="1"/>
</dbReference>
<name>A0A4W6BTR6_LATCA</name>
<dbReference type="InParanoid" id="A0A4W6BTR6"/>
<dbReference type="InterPro" id="IPR042201">
    <property type="entry name" value="FH2_Formin_sf"/>
</dbReference>
<dbReference type="SUPFAM" id="SSF101447">
    <property type="entry name" value="Formin homology 2 domain (FH2 domain)"/>
    <property type="match status" value="1"/>
</dbReference>
<organism evidence="2 3">
    <name type="scientific">Lates calcarifer</name>
    <name type="common">Barramundi</name>
    <name type="synonym">Holocentrus calcarifer</name>
    <dbReference type="NCBI Taxonomy" id="8187"/>
    <lineage>
        <taxon>Eukaryota</taxon>
        <taxon>Metazoa</taxon>
        <taxon>Chordata</taxon>
        <taxon>Craniata</taxon>
        <taxon>Vertebrata</taxon>
        <taxon>Euteleostomi</taxon>
        <taxon>Actinopterygii</taxon>
        <taxon>Neopterygii</taxon>
        <taxon>Teleostei</taxon>
        <taxon>Neoteleostei</taxon>
        <taxon>Acanthomorphata</taxon>
        <taxon>Carangaria</taxon>
        <taxon>Carangaria incertae sedis</taxon>
        <taxon>Centropomidae</taxon>
        <taxon>Lates</taxon>
    </lineage>
</organism>
<evidence type="ECO:0000259" key="1">
    <source>
        <dbReference type="Pfam" id="PF02181"/>
    </source>
</evidence>
<dbReference type="AlphaFoldDB" id="A0A4W6BTR6"/>
<dbReference type="PANTHER" id="PTHR46345:SF11">
    <property type="entry name" value="FORMIN-J-LIKE"/>
    <property type="match status" value="1"/>
</dbReference>
<dbReference type="GeneTree" id="ENSGT00940000155128"/>
<dbReference type="Ensembl" id="ENSLCAT00010001877.1">
    <property type="protein sequence ID" value="ENSLCAP00010001811.1"/>
    <property type="gene ID" value="ENSLCAG00010001021.1"/>
</dbReference>
<evidence type="ECO:0000313" key="2">
    <source>
        <dbReference type="Ensembl" id="ENSLCAP00010001811.1"/>
    </source>
</evidence>
<reference evidence="2" key="2">
    <citation type="submission" date="2025-08" db="UniProtKB">
        <authorList>
            <consortium name="Ensembl"/>
        </authorList>
    </citation>
    <scope>IDENTIFICATION</scope>
</reference>
<accession>A0A4W6BTR6</accession>
<dbReference type="Proteomes" id="UP000314980">
    <property type="component" value="Unassembled WGS sequence"/>
</dbReference>
<reference evidence="3" key="1">
    <citation type="submission" date="2015-09" db="EMBL/GenBank/DDBJ databases">
        <authorList>
            <person name="Sai Rama Sridatta P."/>
        </authorList>
    </citation>
    <scope>NUCLEOTIDE SEQUENCE [LARGE SCALE GENOMIC DNA]</scope>
</reference>